<keyword evidence="1" id="KW-0920">Virion tegument</keyword>
<dbReference type="InterPro" id="IPR002600">
    <property type="entry name" value="Herpes_UL7"/>
</dbReference>
<evidence type="ECO:0000256" key="3">
    <source>
        <dbReference type="ARBA" id="ARBA00022844"/>
    </source>
</evidence>
<accession>B3UY29</accession>
<evidence type="ECO:0000256" key="2">
    <source>
        <dbReference type="ARBA" id="ARBA00022812"/>
    </source>
</evidence>
<evidence type="ECO:0000256" key="5">
    <source>
        <dbReference type="SAM" id="MobiDB-lite"/>
    </source>
</evidence>
<organism evidence="6 7">
    <name type="scientific">Muromegalovirus C4A</name>
    <dbReference type="NCBI Taxonomy" id="524649"/>
    <lineage>
        <taxon>Viruses</taxon>
        <taxon>Duplodnaviria</taxon>
        <taxon>Heunggongvirae</taxon>
        <taxon>Peploviricota</taxon>
        <taxon>Herviviricetes</taxon>
        <taxon>Herpesvirales</taxon>
        <taxon>Orthoherpesviridae</taxon>
        <taxon>Betaherpesvirinae</taxon>
        <taxon>Muromegalovirus</taxon>
        <taxon>Muromegalovirus muridbeta1</taxon>
        <taxon>Murid herpesvirus 1</taxon>
    </lineage>
</organism>
<dbReference type="Pfam" id="PF01677">
    <property type="entry name" value="Herpes_UL7"/>
    <property type="match status" value="1"/>
</dbReference>
<proteinExistence type="inferred from homology"/>
<feature type="region of interest" description="Disordered" evidence="5">
    <location>
        <begin position="249"/>
        <end position="285"/>
    </location>
</feature>
<dbReference type="Proteomes" id="UP000101273">
    <property type="component" value="Genome"/>
</dbReference>
<keyword evidence="3" id="KW-0946">Virion</keyword>
<protein>
    <submittedName>
        <fullName evidence="6">M103</fullName>
    </submittedName>
</protein>
<feature type="compositionally biased region" description="Low complexity" evidence="5">
    <location>
        <begin position="261"/>
        <end position="285"/>
    </location>
</feature>
<name>B3UY29_MUHV1</name>
<dbReference type="GO" id="GO:0044423">
    <property type="term" value="C:virion component"/>
    <property type="evidence" value="ECO:0007669"/>
    <property type="project" value="UniProtKB-KW"/>
</dbReference>
<gene>
    <name evidence="6" type="primary">M103</name>
</gene>
<keyword evidence="4" id="KW-1035">Host cytoplasm</keyword>
<reference evidence="6 7" key="1">
    <citation type="journal article" date="2008" name="J. Virol.">
        <title>Laboratory strains of murine cytomegalovirus are genetically similar to but phenotypically distinct from wild strains of virus.</title>
        <authorList>
            <person name="Smith L.M."/>
            <person name="McWhorter A.R."/>
            <person name="Masters L.L."/>
            <person name="Shellam G.R."/>
            <person name="Redwood A.J."/>
        </authorList>
    </citation>
    <scope>NUCLEOTIDE SEQUENCE [LARGE SCALE GENOMIC DNA]</scope>
    <source>
        <strain evidence="6">C4A</strain>
    </source>
</reference>
<dbReference type="EMBL" id="EU579861">
    <property type="protein sequence ID" value="ACE95607.1"/>
    <property type="molecule type" value="Genomic_DNA"/>
</dbReference>
<sequence length="322" mass="35922">MSSTLMVRGAMEVHNDRDYVRLMAPEIVSITVSDRQIWFHTESGELIPNAQYRADSDCRSSFLGFCLFFILDAEDALSELRLSSIRTKHRIAVFRPKTNTDFTLCMLLFAIESLPLSRQTLEHLVTFLTGTRPRTGLTRMICKSCIKLVCTSLYLFFDETDPRITRHVPEICMLYKETQRAQATMLAETYFGVQDISSMSLVSLTLTDRVTKDGDTVGDLAAEVLNTVCNVFYVPLGTNGSGVVTRWLSNDNNPKQRMYPDTTTTTTTTTDTTITTPPTTKKNMTTTTANSHIALLSTNNNTNTTTTTPGADTKKSASNNKK</sequence>
<evidence type="ECO:0000256" key="1">
    <source>
        <dbReference type="ARBA" id="ARBA00022580"/>
    </source>
</evidence>
<evidence type="ECO:0000313" key="6">
    <source>
        <dbReference type="EMBL" id="ACE95607.1"/>
    </source>
</evidence>
<dbReference type="HAMAP" id="MF_04038">
    <property type="entry name" value="HSV_CEP1"/>
    <property type="match status" value="1"/>
</dbReference>
<keyword evidence="2" id="KW-1040">Host Golgi apparatus</keyword>
<feature type="region of interest" description="Disordered" evidence="5">
    <location>
        <begin position="297"/>
        <end position="322"/>
    </location>
</feature>
<feature type="compositionally biased region" description="Low complexity" evidence="5">
    <location>
        <begin position="298"/>
        <end position="308"/>
    </location>
</feature>
<evidence type="ECO:0000313" key="7">
    <source>
        <dbReference type="Proteomes" id="UP000101273"/>
    </source>
</evidence>
<evidence type="ECO:0000256" key="4">
    <source>
        <dbReference type="ARBA" id="ARBA00023200"/>
    </source>
</evidence>